<protein>
    <submittedName>
        <fullName evidence="2">Uncharacterized protein</fullName>
    </submittedName>
</protein>
<dbReference type="EMBL" id="JAWQEG010002475">
    <property type="protein sequence ID" value="KAK3871732.1"/>
    <property type="molecule type" value="Genomic_DNA"/>
</dbReference>
<accession>A0AAE1KFP8</accession>
<dbReference type="AlphaFoldDB" id="A0AAE1KFP8"/>
<keyword evidence="3" id="KW-1185">Reference proteome</keyword>
<name>A0AAE1KFP8_PETCI</name>
<dbReference type="Proteomes" id="UP001286313">
    <property type="component" value="Unassembled WGS sequence"/>
</dbReference>
<evidence type="ECO:0000256" key="1">
    <source>
        <dbReference type="SAM" id="SignalP"/>
    </source>
</evidence>
<feature type="signal peptide" evidence="1">
    <location>
        <begin position="1"/>
        <end position="18"/>
    </location>
</feature>
<sequence length="187" mass="19858">MTLLSSLSLLLSPPLTPSSLTPLTPSSLTPSHSLLSSLSLLLSPPPTPCSHPSPSFSHPLPLPPLIPLPLLTLISPIPCSHSSHSLLPLLILHLTALLSLAFLTQHSRLLTLTPLPLIPAYIASTLSLYLSLPPHMSNLLCLPTCSLSLSHTPHTLPPTHSSYPSSHTLLPPFLSHTPHTLPLTHSS</sequence>
<reference evidence="2" key="1">
    <citation type="submission" date="2023-10" db="EMBL/GenBank/DDBJ databases">
        <title>Genome assemblies of two species of porcelain crab, Petrolisthes cinctipes and Petrolisthes manimaculis (Anomura: Porcellanidae).</title>
        <authorList>
            <person name="Angst P."/>
        </authorList>
    </citation>
    <scope>NUCLEOTIDE SEQUENCE</scope>
    <source>
        <strain evidence="2">PB745_01</strain>
        <tissue evidence="2">Gill</tissue>
    </source>
</reference>
<evidence type="ECO:0000313" key="3">
    <source>
        <dbReference type="Proteomes" id="UP001286313"/>
    </source>
</evidence>
<evidence type="ECO:0000313" key="2">
    <source>
        <dbReference type="EMBL" id="KAK3871732.1"/>
    </source>
</evidence>
<organism evidence="2 3">
    <name type="scientific">Petrolisthes cinctipes</name>
    <name type="common">Flat porcelain crab</name>
    <dbReference type="NCBI Taxonomy" id="88211"/>
    <lineage>
        <taxon>Eukaryota</taxon>
        <taxon>Metazoa</taxon>
        <taxon>Ecdysozoa</taxon>
        <taxon>Arthropoda</taxon>
        <taxon>Crustacea</taxon>
        <taxon>Multicrustacea</taxon>
        <taxon>Malacostraca</taxon>
        <taxon>Eumalacostraca</taxon>
        <taxon>Eucarida</taxon>
        <taxon>Decapoda</taxon>
        <taxon>Pleocyemata</taxon>
        <taxon>Anomura</taxon>
        <taxon>Galatheoidea</taxon>
        <taxon>Porcellanidae</taxon>
        <taxon>Petrolisthes</taxon>
    </lineage>
</organism>
<gene>
    <name evidence="2" type="ORF">Pcinc_023146</name>
</gene>
<feature type="chain" id="PRO_5041965038" evidence="1">
    <location>
        <begin position="19"/>
        <end position="187"/>
    </location>
</feature>
<keyword evidence="1" id="KW-0732">Signal</keyword>
<proteinExistence type="predicted"/>
<comment type="caution">
    <text evidence="2">The sequence shown here is derived from an EMBL/GenBank/DDBJ whole genome shotgun (WGS) entry which is preliminary data.</text>
</comment>